<accession>A0A7L9WKK7</accession>
<gene>
    <name evidence="2" type="ORF">F3W81_05725</name>
</gene>
<dbReference type="AlphaFoldDB" id="A0A7L9WKK7"/>
<proteinExistence type="predicted"/>
<dbReference type="Proteomes" id="UP000594118">
    <property type="component" value="Chromosome"/>
</dbReference>
<dbReference type="Gene3D" id="3.40.30.10">
    <property type="entry name" value="Glutaredoxin"/>
    <property type="match status" value="1"/>
</dbReference>
<feature type="chain" id="PRO_5032645619" description="Thioredoxin-like fold domain-containing protein" evidence="1">
    <location>
        <begin position="21"/>
        <end position="244"/>
    </location>
</feature>
<evidence type="ECO:0000313" key="3">
    <source>
        <dbReference type="Proteomes" id="UP000594118"/>
    </source>
</evidence>
<organism evidence="2 3">
    <name type="scientific">Pseudooceanicola spongiae</name>
    <dbReference type="NCBI Taxonomy" id="2613965"/>
    <lineage>
        <taxon>Bacteria</taxon>
        <taxon>Pseudomonadati</taxon>
        <taxon>Pseudomonadota</taxon>
        <taxon>Alphaproteobacteria</taxon>
        <taxon>Rhodobacterales</taxon>
        <taxon>Paracoccaceae</taxon>
        <taxon>Pseudooceanicola</taxon>
    </lineage>
</organism>
<feature type="signal peptide" evidence="1">
    <location>
        <begin position="1"/>
        <end position="20"/>
    </location>
</feature>
<name>A0A7L9WKK7_9RHOB</name>
<reference evidence="2 3" key="1">
    <citation type="submission" date="2019-10" db="EMBL/GenBank/DDBJ databases">
        <title>Pseudopuniceibacterium sp. HQ09 islated from Antarctica.</title>
        <authorList>
            <person name="Liao L."/>
            <person name="Su S."/>
            <person name="Chen B."/>
            <person name="Yu Y."/>
        </authorList>
    </citation>
    <scope>NUCLEOTIDE SEQUENCE [LARGE SCALE GENOMIC DNA]</scope>
    <source>
        <strain evidence="2 3">HQ09</strain>
    </source>
</reference>
<dbReference type="KEGG" id="pshq:F3W81_05725"/>
<dbReference type="SUPFAM" id="SSF52833">
    <property type="entry name" value="Thioredoxin-like"/>
    <property type="match status" value="1"/>
</dbReference>
<sequence length="244" mass="26333">MRAPAALLASLFCLPLSATAEPFQDAFEENPYLFNEELRMLLHDEPDILASALARGAELRSDAVFSPLRSEIETDLSRITALSDDLFRTTPQGFGAEGRAKLALFTQLNCTECARAEAELQDLVAQTPGLRVELRSLTTALPDRLSYVIAHVAGAAAAQDFRSAVNKMGATDDVALASVLSSLGHDPEALRIAADAPATMDALTQEARMFNSLGLDTAPSYVMPRMLIRGHMPAMVLSKYLARP</sequence>
<evidence type="ECO:0000313" key="2">
    <source>
        <dbReference type="EMBL" id="QOL80364.1"/>
    </source>
</evidence>
<keyword evidence="1" id="KW-0732">Signal</keyword>
<dbReference type="InterPro" id="IPR036249">
    <property type="entry name" value="Thioredoxin-like_sf"/>
</dbReference>
<dbReference type="EMBL" id="CP045201">
    <property type="protein sequence ID" value="QOL80364.1"/>
    <property type="molecule type" value="Genomic_DNA"/>
</dbReference>
<protein>
    <recommendedName>
        <fullName evidence="4">Thioredoxin-like fold domain-containing protein</fullName>
    </recommendedName>
</protein>
<evidence type="ECO:0000256" key="1">
    <source>
        <dbReference type="SAM" id="SignalP"/>
    </source>
</evidence>
<dbReference type="RefSeq" id="WP_193082682.1">
    <property type="nucleotide sequence ID" value="NZ_CP045201.1"/>
</dbReference>
<keyword evidence="3" id="KW-1185">Reference proteome</keyword>
<evidence type="ECO:0008006" key="4">
    <source>
        <dbReference type="Google" id="ProtNLM"/>
    </source>
</evidence>